<feature type="domain" description="TRNA-binding" evidence="4">
    <location>
        <begin position="8"/>
        <end position="112"/>
    </location>
</feature>
<dbReference type="OrthoDB" id="9794564at2"/>
<dbReference type="STRING" id="756272.Plabr_2101"/>
<accession>F0SJC9</accession>
<dbReference type="CDD" id="cd02798">
    <property type="entry name" value="tRNA_bind_CsaA"/>
    <property type="match status" value="1"/>
</dbReference>
<dbReference type="KEGG" id="pbs:Plabr_2101"/>
<dbReference type="HOGENOM" id="CLU_065946_2_1_0"/>
<dbReference type="Proteomes" id="UP000006860">
    <property type="component" value="Chromosome"/>
</dbReference>
<dbReference type="AlphaFoldDB" id="F0SJC9"/>
<dbReference type="eggNOG" id="COG4430">
    <property type="taxonomic scope" value="Bacteria"/>
</dbReference>
<proteinExistence type="predicted"/>
<gene>
    <name evidence="5" type="ordered locus">Plabr_2101</name>
</gene>
<dbReference type="InterPro" id="IPR002547">
    <property type="entry name" value="tRNA-bd_dom"/>
</dbReference>
<keyword evidence="1 3" id="KW-0820">tRNA-binding</keyword>
<dbReference type="Gene3D" id="2.40.50.140">
    <property type="entry name" value="Nucleic acid-binding proteins"/>
    <property type="match status" value="1"/>
</dbReference>
<reference evidence="6" key="1">
    <citation type="submission" date="2011-02" db="EMBL/GenBank/DDBJ databases">
        <title>The complete genome of Planctomyces brasiliensis DSM 5305.</title>
        <authorList>
            <person name="Lucas S."/>
            <person name="Copeland A."/>
            <person name="Lapidus A."/>
            <person name="Bruce D."/>
            <person name="Goodwin L."/>
            <person name="Pitluck S."/>
            <person name="Kyrpides N."/>
            <person name="Mavromatis K."/>
            <person name="Pagani I."/>
            <person name="Ivanova N."/>
            <person name="Ovchinnikova G."/>
            <person name="Lu M."/>
            <person name="Detter J.C."/>
            <person name="Han C."/>
            <person name="Land M."/>
            <person name="Hauser L."/>
            <person name="Markowitz V."/>
            <person name="Cheng J.-F."/>
            <person name="Hugenholtz P."/>
            <person name="Woyke T."/>
            <person name="Wu D."/>
            <person name="Tindall B."/>
            <person name="Pomrenke H.G."/>
            <person name="Brambilla E."/>
            <person name="Klenk H.-P."/>
            <person name="Eisen J.A."/>
        </authorList>
    </citation>
    <scope>NUCLEOTIDE SEQUENCE [LARGE SCALE GENOMIC DNA]</scope>
    <source>
        <strain evidence="6">ATCC 49424 / DSM 5305 / JCM 21570 / IAM 15109 / NBRC 103401 / IFAM 1448</strain>
    </source>
</reference>
<evidence type="ECO:0000313" key="6">
    <source>
        <dbReference type="Proteomes" id="UP000006860"/>
    </source>
</evidence>
<keyword evidence="6" id="KW-1185">Reference proteome</keyword>
<protein>
    <submittedName>
        <fullName evidence="5">Export-related chaperone CsaA</fullName>
    </submittedName>
</protein>
<dbReference type="NCBIfam" id="NF007494">
    <property type="entry name" value="PRK10089.1-3"/>
    <property type="match status" value="1"/>
</dbReference>
<dbReference type="InterPro" id="IPR012340">
    <property type="entry name" value="NA-bd_OB-fold"/>
</dbReference>
<evidence type="ECO:0000256" key="1">
    <source>
        <dbReference type="ARBA" id="ARBA00022555"/>
    </source>
</evidence>
<dbReference type="EMBL" id="CP002546">
    <property type="protein sequence ID" value="ADY59704.1"/>
    <property type="molecule type" value="Genomic_DNA"/>
</dbReference>
<dbReference type="RefSeq" id="WP_013628429.1">
    <property type="nucleotide sequence ID" value="NC_015174.1"/>
</dbReference>
<organism evidence="5 6">
    <name type="scientific">Rubinisphaera brasiliensis (strain ATCC 49424 / DSM 5305 / JCM 21570 / IAM 15109 / NBRC 103401 / IFAM 1448)</name>
    <name type="common">Planctomyces brasiliensis</name>
    <dbReference type="NCBI Taxonomy" id="756272"/>
    <lineage>
        <taxon>Bacteria</taxon>
        <taxon>Pseudomonadati</taxon>
        <taxon>Planctomycetota</taxon>
        <taxon>Planctomycetia</taxon>
        <taxon>Planctomycetales</taxon>
        <taxon>Planctomycetaceae</taxon>
        <taxon>Rubinisphaera</taxon>
    </lineage>
</organism>
<dbReference type="NCBIfam" id="NF007495">
    <property type="entry name" value="PRK10089.1-4"/>
    <property type="match status" value="1"/>
</dbReference>
<dbReference type="Pfam" id="PF01588">
    <property type="entry name" value="tRNA_bind"/>
    <property type="match status" value="1"/>
</dbReference>
<evidence type="ECO:0000256" key="3">
    <source>
        <dbReference type="PROSITE-ProRule" id="PRU00209"/>
    </source>
</evidence>
<dbReference type="FunFam" id="2.40.50.140:FF:000165">
    <property type="entry name" value="Chaperone CsaA"/>
    <property type="match status" value="1"/>
</dbReference>
<evidence type="ECO:0000313" key="5">
    <source>
        <dbReference type="EMBL" id="ADY59704.1"/>
    </source>
</evidence>
<dbReference type="NCBIfam" id="TIGR02222">
    <property type="entry name" value="chap_CsaA"/>
    <property type="match status" value="1"/>
</dbReference>
<dbReference type="InterPro" id="IPR008231">
    <property type="entry name" value="CsaA"/>
</dbReference>
<dbReference type="GO" id="GO:0000049">
    <property type="term" value="F:tRNA binding"/>
    <property type="evidence" value="ECO:0007669"/>
    <property type="project" value="UniProtKB-UniRule"/>
</dbReference>
<dbReference type="PROSITE" id="PS50886">
    <property type="entry name" value="TRBD"/>
    <property type="match status" value="1"/>
</dbReference>
<evidence type="ECO:0000256" key="2">
    <source>
        <dbReference type="ARBA" id="ARBA00022884"/>
    </source>
</evidence>
<evidence type="ECO:0000259" key="4">
    <source>
        <dbReference type="PROSITE" id="PS50886"/>
    </source>
</evidence>
<sequence length="112" mass="12383">METISWQDFEKVALLAGRITAVEDFPEARKPAYKIRADFGPETGELQTSAQVTALYTKEDLLGRQILGVVNFPDKQIGPVRSQFLLTGFYREDGAVVLAVPEQDVPLGSRLS</sequence>
<dbReference type="SUPFAM" id="SSF50249">
    <property type="entry name" value="Nucleic acid-binding proteins"/>
    <property type="match status" value="1"/>
</dbReference>
<keyword evidence="2 3" id="KW-0694">RNA-binding</keyword>
<name>F0SJC9_RUBBR</name>